<dbReference type="KEGG" id="ala:BFG52_09440"/>
<keyword evidence="3" id="KW-1185">Reference proteome</keyword>
<dbReference type="EMBL" id="CP016895">
    <property type="protein sequence ID" value="AOA58552.1"/>
    <property type="molecule type" value="Genomic_DNA"/>
</dbReference>
<gene>
    <name evidence="2" type="ORF">BFG52_09440</name>
</gene>
<organism evidence="2 3">
    <name type="scientific">Acinetobacter larvae</name>
    <dbReference type="NCBI Taxonomy" id="1789224"/>
    <lineage>
        <taxon>Bacteria</taxon>
        <taxon>Pseudomonadati</taxon>
        <taxon>Pseudomonadota</taxon>
        <taxon>Gammaproteobacteria</taxon>
        <taxon>Moraxellales</taxon>
        <taxon>Moraxellaceae</taxon>
        <taxon>Acinetobacter</taxon>
    </lineage>
</organism>
<feature type="domain" description="AB hydrolase-1" evidence="1">
    <location>
        <begin position="79"/>
        <end position="339"/>
    </location>
</feature>
<proteinExistence type="predicted"/>
<evidence type="ECO:0000259" key="1">
    <source>
        <dbReference type="Pfam" id="PF00561"/>
    </source>
</evidence>
<dbReference type="Gene3D" id="3.40.50.1820">
    <property type="entry name" value="alpha/beta hydrolase"/>
    <property type="match status" value="1"/>
</dbReference>
<dbReference type="Pfam" id="PF00561">
    <property type="entry name" value="Abhydrolase_1"/>
    <property type="match status" value="1"/>
</dbReference>
<dbReference type="AlphaFoldDB" id="A0A1B2M039"/>
<dbReference type="RefSeq" id="WP_067555207.1">
    <property type="nucleotide sequence ID" value="NZ_CP016895.1"/>
</dbReference>
<name>A0A1B2M039_9GAMM</name>
<dbReference type="OrthoDB" id="9767934at2"/>
<dbReference type="GO" id="GO:0016787">
    <property type="term" value="F:hydrolase activity"/>
    <property type="evidence" value="ECO:0007669"/>
    <property type="project" value="UniProtKB-KW"/>
</dbReference>
<sequence length="371" mass="42466">MKPLYQRFTASNRKAHNLAARLFNAHQLRLSQQQPFDVIYRLEHLQVRYYPAVQKRYLEPLVFVAPLAIDMSIYDLLPYRSLVQYFSQHGFEVYLLDWGVINKSHHQLNFLSFIEQYLPQCIEQICQHAHSAQITLHGWSMAGLFAALYTSAQSQQSVKNLVVLGSPIDSHASGYIGKICQTLDRIIRSQPTLHKICYQEKIPSYLLQTSGILNSLAFKLVDPKGWFNAQKNLLLKLADRQSVREHATMGSFLNHMFDYPGGIVKDMLFQIWLKNALLSGKITLQDRQFDLKNIDCPLLVGAGQNDQIVSREAVYPLTYLTSSQDLSFQLIPGGHLGLMSSQQSAQQFWPFLLAWLQQRCTVNDSTENINC</sequence>
<dbReference type="STRING" id="1789224.BFG52_09440"/>
<dbReference type="Proteomes" id="UP000093391">
    <property type="component" value="Chromosome"/>
</dbReference>
<dbReference type="PANTHER" id="PTHR36837:SF2">
    <property type="entry name" value="POLY(3-HYDROXYALKANOATE) POLYMERASE SUBUNIT PHAC"/>
    <property type="match status" value="1"/>
</dbReference>
<dbReference type="PANTHER" id="PTHR36837">
    <property type="entry name" value="POLY(3-HYDROXYALKANOATE) POLYMERASE SUBUNIT PHAC"/>
    <property type="match status" value="1"/>
</dbReference>
<evidence type="ECO:0000313" key="2">
    <source>
        <dbReference type="EMBL" id="AOA58552.1"/>
    </source>
</evidence>
<dbReference type="InterPro" id="IPR000073">
    <property type="entry name" value="AB_hydrolase_1"/>
</dbReference>
<dbReference type="InterPro" id="IPR051321">
    <property type="entry name" value="PHA/PHB_synthase"/>
</dbReference>
<protein>
    <submittedName>
        <fullName evidence="2">Alpha/beta hydrolase</fullName>
    </submittedName>
</protein>
<keyword evidence="2" id="KW-0378">Hydrolase</keyword>
<reference evidence="2 3" key="1">
    <citation type="submission" date="2016-08" db="EMBL/GenBank/DDBJ databases">
        <authorList>
            <person name="Seilhamer J.J."/>
        </authorList>
    </citation>
    <scope>NUCLEOTIDE SEQUENCE [LARGE SCALE GENOMIC DNA]</scope>
    <source>
        <strain evidence="2 3">BRTC-1</strain>
    </source>
</reference>
<dbReference type="SUPFAM" id="SSF53474">
    <property type="entry name" value="alpha/beta-Hydrolases"/>
    <property type="match status" value="1"/>
</dbReference>
<accession>A0A1B2M039</accession>
<dbReference type="InterPro" id="IPR029058">
    <property type="entry name" value="AB_hydrolase_fold"/>
</dbReference>
<evidence type="ECO:0000313" key="3">
    <source>
        <dbReference type="Proteomes" id="UP000093391"/>
    </source>
</evidence>